<dbReference type="Pfam" id="PF01762">
    <property type="entry name" value="Galactosyl_T"/>
    <property type="match status" value="1"/>
</dbReference>
<evidence type="ECO:0000313" key="11">
    <source>
        <dbReference type="EMBL" id="LAC26709.1"/>
    </source>
</evidence>
<dbReference type="InterPro" id="IPR002659">
    <property type="entry name" value="Glyco_trans_31"/>
</dbReference>
<evidence type="ECO:0000256" key="7">
    <source>
        <dbReference type="ARBA" id="ARBA00022989"/>
    </source>
</evidence>
<evidence type="ECO:0000256" key="9">
    <source>
        <dbReference type="ARBA" id="ARBA00023136"/>
    </source>
</evidence>
<reference evidence="11" key="1">
    <citation type="submission" date="2017-11" db="EMBL/GenBank/DDBJ databases">
        <title>The sensing device of the deep-sea amphipod.</title>
        <authorList>
            <person name="Kobayashi H."/>
            <person name="Nagahama T."/>
            <person name="Arai W."/>
            <person name="Sasagawa Y."/>
            <person name="Umeda M."/>
            <person name="Hayashi T."/>
            <person name="Nikaido I."/>
            <person name="Watanabe H."/>
            <person name="Oguri K."/>
            <person name="Kitazato H."/>
            <person name="Fujioka K."/>
            <person name="Kido Y."/>
            <person name="Takami H."/>
        </authorList>
    </citation>
    <scope>NUCLEOTIDE SEQUENCE</scope>
    <source>
        <tissue evidence="11">Whole body</tissue>
    </source>
</reference>
<dbReference type="EMBL" id="IACT01007595">
    <property type="protein sequence ID" value="LAC26709.1"/>
    <property type="molecule type" value="mRNA"/>
</dbReference>
<dbReference type="GO" id="GO:0016758">
    <property type="term" value="F:hexosyltransferase activity"/>
    <property type="evidence" value="ECO:0007669"/>
    <property type="project" value="InterPro"/>
</dbReference>
<evidence type="ECO:0000256" key="4">
    <source>
        <dbReference type="ARBA" id="ARBA00022679"/>
    </source>
</evidence>
<keyword evidence="7 10" id="KW-1133">Transmembrane helix</keyword>
<comment type="similarity">
    <text evidence="2 10">Belongs to the glycosyltransferase 31 family.</text>
</comment>
<protein>
    <recommendedName>
        <fullName evidence="10">Hexosyltransferase</fullName>
        <ecNumber evidence="10">2.4.1.-</ecNumber>
    </recommendedName>
</protein>
<keyword evidence="5 10" id="KW-0812">Transmembrane</keyword>
<feature type="transmembrane region" description="Helical" evidence="10">
    <location>
        <begin position="67"/>
        <end position="86"/>
    </location>
</feature>
<proteinExistence type="evidence at transcript level"/>
<dbReference type="AlphaFoldDB" id="A0A6A7G8B8"/>
<evidence type="ECO:0000256" key="3">
    <source>
        <dbReference type="ARBA" id="ARBA00022676"/>
    </source>
</evidence>
<keyword evidence="9 10" id="KW-0472">Membrane</keyword>
<dbReference type="PANTHER" id="PTHR11214:SF376">
    <property type="entry name" value="HEXOSYLTRANSFERASE"/>
    <property type="match status" value="1"/>
</dbReference>
<dbReference type="GO" id="GO:0000139">
    <property type="term" value="C:Golgi membrane"/>
    <property type="evidence" value="ECO:0007669"/>
    <property type="project" value="UniProtKB-SubCell"/>
</dbReference>
<name>A0A6A7G8B8_9CRUS</name>
<dbReference type="GO" id="GO:0006493">
    <property type="term" value="P:protein O-linked glycosylation"/>
    <property type="evidence" value="ECO:0007669"/>
    <property type="project" value="TreeGrafter"/>
</dbReference>
<evidence type="ECO:0000256" key="6">
    <source>
        <dbReference type="ARBA" id="ARBA00022968"/>
    </source>
</evidence>
<keyword evidence="4 11" id="KW-0808">Transferase</keyword>
<keyword evidence="8 10" id="KW-0333">Golgi apparatus</keyword>
<organism evidence="11">
    <name type="scientific">Hirondellea gigas</name>
    <dbReference type="NCBI Taxonomy" id="1518452"/>
    <lineage>
        <taxon>Eukaryota</taxon>
        <taxon>Metazoa</taxon>
        <taxon>Ecdysozoa</taxon>
        <taxon>Arthropoda</taxon>
        <taxon>Crustacea</taxon>
        <taxon>Multicrustacea</taxon>
        <taxon>Malacostraca</taxon>
        <taxon>Eumalacostraca</taxon>
        <taxon>Peracarida</taxon>
        <taxon>Amphipoda</taxon>
        <taxon>Amphilochidea</taxon>
        <taxon>Lysianassida</taxon>
        <taxon>Lysianassidira</taxon>
        <taxon>Lysianassoidea</taxon>
        <taxon>Lysianassidae</taxon>
        <taxon>Hirondellea</taxon>
    </lineage>
</organism>
<dbReference type="EC" id="2.4.1.-" evidence="10"/>
<evidence type="ECO:0000256" key="1">
    <source>
        <dbReference type="ARBA" id="ARBA00004323"/>
    </source>
</evidence>
<accession>A0A6A7G8B8</accession>
<evidence type="ECO:0000256" key="10">
    <source>
        <dbReference type="RuleBase" id="RU363063"/>
    </source>
</evidence>
<dbReference type="Gene3D" id="3.90.550.50">
    <property type="match status" value="1"/>
</dbReference>
<comment type="subcellular location">
    <subcellularLocation>
        <location evidence="1 10">Golgi apparatus membrane</location>
        <topology evidence="1 10">Single-pass type II membrane protein</topology>
    </subcellularLocation>
</comment>
<evidence type="ECO:0000256" key="8">
    <source>
        <dbReference type="ARBA" id="ARBA00023034"/>
    </source>
</evidence>
<sequence length="447" mass="51938">MERLNNNIDCTEYRDNRYEKVFHFGASSLEDDHKYYQKDCSREATWSQYDGLGCEPKGNRWCCLVRFLQLSLLLLLLYVFYTLFLLKAPLRSTRQGPKYLPESLKVNNRRTLGSSVDQELDNYYLDSELLGMTVKPSWARVQYAPHAMCIGPTNSLPKLIILVHSRPGNLIQRNIIRETWGSINNIQDGIPVELLFVIGRLDLYNYVDEETYHRDTEINRNNVNADKSARRNEVLDDLVYGEAVRHQDILIGYFLDTYHNLTIKHELALRWTTENCPQASMILKADDDAFVDIYGLFGYLNRTLDTAFPRSLLACDIIPEGTSPQRSGKWEVSWEQYQSDRYPQYCSGLSYIMSRDVAKSLIERSRIDKWLWIDDVWMTGILAEKLTNLTRIHLNARYCYELNPIETWLERAVATSPPICMVAHLDASKANYVQTAKKLWAHVSSDR</sequence>
<evidence type="ECO:0000256" key="2">
    <source>
        <dbReference type="ARBA" id="ARBA00008661"/>
    </source>
</evidence>
<keyword evidence="6 10" id="KW-0735">Signal-anchor</keyword>
<keyword evidence="3 10" id="KW-0328">Glycosyltransferase</keyword>
<evidence type="ECO:0000256" key="5">
    <source>
        <dbReference type="ARBA" id="ARBA00022692"/>
    </source>
</evidence>
<dbReference type="PANTHER" id="PTHR11214">
    <property type="entry name" value="BETA-1,3-N-ACETYLGLUCOSAMINYLTRANSFERASE"/>
    <property type="match status" value="1"/>
</dbReference>